<evidence type="ECO:0000313" key="4">
    <source>
        <dbReference type="Proteomes" id="UP000694865"/>
    </source>
</evidence>
<dbReference type="SUPFAM" id="SSF54928">
    <property type="entry name" value="RNA-binding domain, RBD"/>
    <property type="match status" value="1"/>
</dbReference>
<dbReference type="RefSeq" id="XP_006824831.1">
    <property type="nucleotide sequence ID" value="XM_006824768.1"/>
</dbReference>
<accession>A0ABM0MXU0</accession>
<dbReference type="InterPro" id="IPR052462">
    <property type="entry name" value="SLIRP/GR-RBP-like"/>
</dbReference>
<protein>
    <submittedName>
        <fullName evidence="5">SRA stem-loop-interacting RNA-binding protein, mitochondrial-like</fullName>
    </submittedName>
</protein>
<keyword evidence="1 2" id="KW-0694">RNA-binding</keyword>
<evidence type="ECO:0000256" key="2">
    <source>
        <dbReference type="PROSITE-ProRule" id="PRU00176"/>
    </source>
</evidence>
<evidence type="ECO:0000259" key="3">
    <source>
        <dbReference type="PROSITE" id="PS50102"/>
    </source>
</evidence>
<dbReference type="SMART" id="SM00360">
    <property type="entry name" value="RRM"/>
    <property type="match status" value="1"/>
</dbReference>
<feature type="domain" description="RRM" evidence="3">
    <location>
        <begin position="14"/>
        <end position="106"/>
    </location>
</feature>
<dbReference type="Pfam" id="PF00076">
    <property type="entry name" value="RRM_1"/>
    <property type="match status" value="1"/>
</dbReference>
<dbReference type="InterPro" id="IPR000504">
    <property type="entry name" value="RRM_dom"/>
</dbReference>
<dbReference type="GeneID" id="102801275"/>
<proteinExistence type="predicted"/>
<sequence length="106" mass="12267">MAAVRRIGQQIQSLKVYIGRVPWTVSQKELKDYFSQYGLVKRATLPFDRETGFHKRFGFIEFQSEEGYNNTIQRPYHVIEGTRVFVRPHAGSTAPGRPDESLFSDE</sequence>
<reference evidence="5" key="1">
    <citation type="submission" date="2025-08" db="UniProtKB">
        <authorList>
            <consortium name="RefSeq"/>
        </authorList>
    </citation>
    <scope>IDENTIFICATION</scope>
    <source>
        <tissue evidence="5">Testes</tissue>
    </source>
</reference>
<dbReference type="InterPro" id="IPR035979">
    <property type="entry name" value="RBD_domain_sf"/>
</dbReference>
<dbReference type="Gene3D" id="3.30.70.330">
    <property type="match status" value="1"/>
</dbReference>
<organism evidence="4 5">
    <name type="scientific">Saccoglossus kowalevskii</name>
    <name type="common">Acorn worm</name>
    <dbReference type="NCBI Taxonomy" id="10224"/>
    <lineage>
        <taxon>Eukaryota</taxon>
        <taxon>Metazoa</taxon>
        <taxon>Hemichordata</taxon>
        <taxon>Enteropneusta</taxon>
        <taxon>Harrimaniidae</taxon>
        <taxon>Saccoglossus</taxon>
    </lineage>
</organism>
<dbReference type="PROSITE" id="PS50102">
    <property type="entry name" value="RRM"/>
    <property type="match status" value="1"/>
</dbReference>
<name>A0ABM0MXU0_SACKO</name>
<keyword evidence="4" id="KW-1185">Reference proteome</keyword>
<evidence type="ECO:0000256" key="1">
    <source>
        <dbReference type="ARBA" id="ARBA00022884"/>
    </source>
</evidence>
<dbReference type="Proteomes" id="UP000694865">
    <property type="component" value="Unplaced"/>
</dbReference>
<gene>
    <name evidence="5" type="primary">LOC102801275</name>
</gene>
<dbReference type="InterPro" id="IPR012677">
    <property type="entry name" value="Nucleotide-bd_a/b_plait_sf"/>
</dbReference>
<dbReference type="PANTHER" id="PTHR48027">
    <property type="entry name" value="HETEROGENEOUS NUCLEAR RIBONUCLEOPROTEIN 87F-RELATED"/>
    <property type="match status" value="1"/>
</dbReference>
<evidence type="ECO:0000313" key="5">
    <source>
        <dbReference type="RefSeq" id="XP_006824831.1"/>
    </source>
</evidence>